<dbReference type="Proteomes" id="UP000003994">
    <property type="component" value="Unassembled WGS sequence"/>
</dbReference>
<dbReference type="STRING" id="883077.HMPREF9241_00808"/>
<dbReference type="Pfam" id="PF13280">
    <property type="entry name" value="WYL"/>
    <property type="match status" value="1"/>
</dbReference>
<reference evidence="2 3" key="1">
    <citation type="submission" date="2012-07" db="EMBL/GenBank/DDBJ databases">
        <title>The Genome Sequence of Actinomyces turicensis ACS-279-V-COL4.</title>
        <authorList>
            <consortium name="The Broad Institute Genome Sequencing Platform"/>
            <person name="Earl A."/>
            <person name="Ward D."/>
            <person name="Feldgarden M."/>
            <person name="Gevers D."/>
            <person name="Saerens B."/>
            <person name="Vaneechoutte M."/>
            <person name="Walker B."/>
            <person name="Young S.K."/>
            <person name="Zeng Q."/>
            <person name="Gargeya S."/>
            <person name="Fitzgerald M."/>
            <person name="Haas B."/>
            <person name="Abouelleil A."/>
            <person name="Alvarado L."/>
            <person name="Arachchi H.M."/>
            <person name="Berlin A."/>
            <person name="Chapman S.B."/>
            <person name="Goldberg J."/>
            <person name="Griggs A."/>
            <person name="Gujja S."/>
            <person name="Hansen M."/>
            <person name="Howarth C."/>
            <person name="Imamovic A."/>
            <person name="Larimer J."/>
            <person name="McCowen C."/>
            <person name="Montmayeur A."/>
            <person name="Murphy C."/>
            <person name="Neiman D."/>
            <person name="Pearson M."/>
            <person name="Priest M."/>
            <person name="Roberts A."/>
            <person name="Saif S."/>
            <person name="Shea T."/>
            <person name="Sisk P."/>
            <person name="Sykes S."/>
            <person name="Wortman J."/>
            <person name="Nusbaum C."/>
            <person name="Birren B."/>
        </authorList>
    </citation>
    <scope>NUCLEOTIDE SEQUENCE [LARGE SCALE GENOMIC DNA]</scope>
    <source>
        <strain evidence="2 3">ACS-279-V-Col4</strain>
    </source>
</reference>
<dbReference type="PATRIC" id="fig|883077.3.peg.817"/>
<dbReference type="InterPro" id="IPR026881">
    <property type="entry name" value="WYL_dom"/>
</dbReference>
<comment type="caution">
    <text evidence="2">The sequence shown here is derived from an EMBL/GenBank/DDBJ whole genome shotgun (WGS) entry which is preliminary data.</text>
</comment>
<proteinExistence type="predicted"/>
<dbReference type="RefSeq" id="WP_006681013.1">
    <property type="nucleotide sequence ID" value="NZ_JH815209.1"/>
</dbReference>
<feature type="domain" description="WYL" evidence="1">
    <location>
        <begin position="150"/>
        <end position="217"/>
    </location>
</feature>
<evidence type="ECO:0000259" key="1">
    <source>
        <dbReference type="Pfam" id="PF13280"/>
    </source>
</evidence>
<dbReference type="EMBL" id="AGWQ01000006">
    <property type="protein sequence ID" value="EJZ86183.1"/>
    <property type="molecule type" value="Genomic_DNA"/>
</dbReference>
<dbReference type="PANTHER" id="PTHR34580:SF3">
    <property type="entry name" value="PROTEIN PAFB"/>
    <property type="match status" value="1"/>
</dbReference>
<evidence type="ECO:0000313" key="2">
    <source>
        <dbReference type="EMBL" id="EJZ86183.1"/>
    </source>
</evidence>
<dbReference type="InterPro" id="IPR028349">
    <property type="entry name" value="PafC-like"/>
</dbReference>
<gene>
    <name evidence="2" type="ORF">HMPREF9241_00808</name>
</gene>
<dbReference type="HOGENOM" id="CLU_041141_2_0_11"/>
<name>K0YRX4_9ACTO</name>
<dbReference type="AlphaFoldDB" id="K0YRX4"/>
<protein>
    <recommendedName>
        <fullName evidence="1">WYL domain-containing protein</fullName>
    </recommendedName>
</protein>
<dbReference type="eggNOG" id="COG2378">
    <property type="taxonomic scope" value="Bacteria"/>
</dbReference>
<organism evidence="2 3">
    <name type="scientific">Schaalia turicensis ACS-279-V-Col4</name>
    <dbReference type="NCBI Taxonomy" id="883077"/>
    <lineage>
        <taxon>Bacteria</taxon>
        <taxon>Bacillati</taxon>
        <taxon>Actinomycetota</taxon>
        <taxon>Actinomycetes</taxon>
        <taxon>Actinomycetales</taxon>
        <taxon>Actinomycetaceae</taxon>
        <taxon>Schaalia</taxon>
    </lineage>
</organism>
<evidence type="ECO:0000313" key="3">
    <source>
        <dbReference type="Proteomes" id="UP000003994"/>
    </source>
</evidence>
<dbReference type="PROSITE" id="PS52050">
    <property type="entry name" value="WYL"/>
    <property type="match status" value="1"/>
</dbReference>
<dbReference type="PIRSF" id="PIRSF016838">
    <property type="entry name" value="PafC"/>
    <property type="match status" value="1"/>
</dbReference>
<dbReference type="PANTHER" id="PTHR34580">
    <property type="match status" value="1"/>
</dbReference>
<keyword evidence="3" id="KW-1185">Reference proteome</keyword>
<dbReference type="InterPro" id="IPR051534">
    <property type="entry name" value="CBASS_pafABC_assoc_protein"/>
</dbReference>
<sequence length="325" mass="36853">MGARSTDALVRLLAIRDWLATNAYFEPVPLDDVVRQFGGTRDKMLRDLNTLSVADDDTFDFDGRFWVDIDLLNDSGLVQLMSHIDANQLPGLTPSEALAIRIGLESLSSVLSRDLVERIPAVLDKIGQLVGERGDEQILLHHRDYQCQNAFALLDRAIGLRRPVVFTYTSANGATQRREVEPRELHLEGTGWMLLGWCMIHDEWRTFAVDRMSDLEINMSRKNARRKSPNRLRGNQQPLETQQLVVGPNGRWVADEYPQVISRQVNDKLTELLIPIWSRQWLLTLLIDISESLESAPQDSLVQAGEVARQMKASWDEVLASVETL</sequence>
<accession>K0YRX4</accession>